<dbReference type="InterPro" id="IPR032823">
    <property type="entry name" value="BCA_ABC_TP_C"/>
</dbReference>
<keyword evidence="9" id="KW-0547">Nucleotide-binding</keyword>
<name>A0AAD0YLC9_CHRNA</name>
<dbReference type="GO" id="GO:0005524">
    <property type="term" value="F:ATP binding"/>
    <property type="evidence" value="ECO:0007669"/>
    <property type="project" value="UniProtKB-KW"/>
</dbReference>
<dbReference type="GO" id="GO:0016887">
    <property type="term" value="F:ATP hydrolysis activity"/>
    <property type="evidence" value="ECO:0007669"/>
    <property type="project" value="InterPro"/>
</dbReference>
<evidence type="ECO:0000256" key="13">
    <source>
        <dbReference type="ARBA" id="ARBA00024818"/>
    </source>
</evidence>
<dbReference type="InterPro" id="IPR003593">
    <property type="entry name" value="AAA+_ATPase"/>
</dbReference>
<evidence type="ECO:0000256" key="11">
    <source>
        <dbReference type="ARBA" id="ARBA00022967"/>
    </source>
</evidence>
<dbReference type="GO" id="GO:0055085">
    <property type="term" value="P:transmembrane transport"/>
    <property type="evidence" value="ECO:0007669"/>
    <property type="project" value="InterPro"/>
</dbReference>
<evidence type="ECO:0000256" key="9">
    <source>
        <dbReference type="ARBA" id="ARBA00022741"/>
    </source>
</evidence>
<evidence type="ECO:0000256" key="3">
    <source>
        <dbReference type="ARBA" id="ARBA00010865"/>
    </source>
</evidence>
<dbReference type="GO" id="GO:0005737">
    <property type="term" value="C:cytoplasm"/>
    <property type="evidence" value="ECO:0007669"/>
    <property type="project" value="UniProtKB-SubCell"/>
</dbReference>
<evidence type="ECO:0000256" key="6">
    <source>
        <dbReference type="ARBA" id="ARBA00022475"/>
    </source>
</evidence>
<evidence type="ECO:0000256" key="5">
    <source>
        <dbReference type="ARBA" id="ARBA00022448"/>
    </source>
</evidence>
<dbReference type="SMART" id="SM00382">
    <property type="entry name" value="AAA"/>
    <property type="match status" value="1"/>
</dbReference>
<comment type="function">
    <text evidence="13">Part of the ABC transporter complex LptBFG involved in the translocation of lipopolysaccharide (LPS) from the inner membrane to the outer membrane. Probably responsible for energy coupling to the transport system.</text>
</comment>
<dbReference type="Pfam" id="PF00005">
    <property type="entry name" value="ABC_tran"/>
    <property type="match status" value="1"/>
</dbReference>
<evidence type="ECO:0000259" key="15">
    <source>
        <dbReference type="PROSITE" id="PS50893"/>
    </source>
</evidence>
<keyword evidence="17" id="KW-1185">Reference proteome</keyword>
<sequence length="353" mass="40049">MILRGENLIKEYGPKKVVKGVSVQVQQGEIVGLLGPNGAGKTTSFYMIVGLVKPTSGKIFLDKQEITTDAMYRRAQKGIGYLAQEASVFRKLSVEENIMGVLQLTKLSKREQQIKCDELIEEFSLQHVRKNRGDLLSGGERRRTEIARCLATSPNFILLDEPFAGVDPIAVEDIQKIVRSLVDKNIGILITDHNVQQTLAITNKTYIMFEGKILKEGLPEDLANDPQVREAYLGENFVYQSILDKPKKKKYAYNIWAGNFDSKAQLQGFVDENFKQFDDLRLMYGFEDISFASLANSEIEHIFNDVVDKNANNSFVFQKKEINSQYTLEQAEAESKEVSRSELHYLTTYMYEG</sequence>
<dbReference type="SUPFAM" id="SSF52540">
    <property type="entry name" value="P-loop containing nucleoside triphosphate hydrolases"/>
    <property type="match status" value="1"/>
</dbReference>
<reference evidence="16 17" key="1">
    <citation type="submission" date="2018-11" db="EMBL/GenBank/DDBJ databases">
        <title>Proposal to divide the Flavobacteriaceae and reorganize its genera based on Amino Acid Identity values calculated from whole genome sequences.</title>
        <authorList>
            <person name="Nicholson A.C."/>
            <person name="Gulvik C.A."/>
            <person name="Whitney A.M."/>
            <person name="Humrighouse B.W."/>
            <person name="Bell M."/>
            <person name="Holmes B."/>
            <person name="Steigerwalt A.G."/>
            <person name="Villarma A."/>
            <person name="Sheth M."/>
            <person name="Batra D."/>
            <person name="Pryor J."/>
            <person name="Bernardet J.-F."/>
            <person name="Hugo C."/>
            <person name="Kampfer P."/>
            <person name="Newman J."/>
            <person name="McQuiston J.R."/>
        </authorList>
    </citation>
    <scope>NUCLEOTIDE SEQUENCE [LARGE SCALE GENOMIC DNA]</scope>
    <source>
        <strain evidence="16 17">G0041</strain>
    </source>
</reference>
<dbReference type="InterPro" id="IPR027417">
    <property type="entry name" value="P-loop_NTPase"/>
</dbReference>
<evidence type="ECO:0000313" key="17">
    <source>
        <dbReference type="Proteomes" id="UP000278288"/>
    </source>
</evidence>
<dbReference type="Proteomes" id="UP000278288">
    <property type="component" value="Chromosome"/>
</dbReference>
<comment type="subunit">
    <text evidence="14">Component of the lipopolysaccharide transport and assembly complex. The LptBFG transporter is composed of two ATP-binding proteins (LptB) and two transmembrane proteins (LptF and LptG).</text>
</comment>
<comment type="similarity">
    <text evidence="3">Belongs to the ABC transporter superfamily. Outer membrane lipopolysaccharide export (TC 1.B.42) family.</text>
</comment>
<organism evidence="16 17">
    <name type="scientific">Chryseobacterium nakagawai</name>
    <dbReference type="NCBI Taxonomy" id="1241982"/>
    <lineage>
        <taxon>Bacteria</taxon>
        <taxon>Pseudomonadati</taxon>
        <taxon>Bacteroidota</taxon>
        <taxon>Flavobacteriia</taxon>
        <taxon>Flavobacteriales</taxon>
        <taxon>Weeksellaceae</taxon>
        <taxon>Chryseobacterium group</taxon>
        <taxon>Chryseobacterium</taxon>
    </lineage>
</organism>
<keyword evidence="7" id="KW-0963">Cytoplasm</keyword>
<dbReference type="AlphaFoldDB" id="A0AAD0YLC9"/>
<dbReference type="NCBIfam" id="TIGR04406">
    <property type="entry name" value="LPS_export_lptB"/>
    <property type="match status" value="1"/>
</dbReference>
<dbReference type="PROSITE" id="PS50893">
    <property type="entry name" value="ABC_TRANSPORTER_2"/>
    <property type="match status" value="1"/>
</dbReference>
<evidence type="ECO:0000256" key="7">
    <source>
        <dbReference type="ARBA" id="ARBA00022490"/>
    </source>
</evidence>
<accession>A0AAD0YLC9</accession>
<dbReference type="CDD" id="cd03218">
    <property type="entry name" value="ABC_YhbG"/>
    <property type="match status" value="1"/>
</dbReference>
<evidence type="ECO:0000313" key="16">
    <source>
        <dbReference type="EMBL" id="AZA90624.1"/>
    </source>
</evidence>
<evidence type="ECO:0000256" key="1">
    <source>
        <dbReference type="ARBA" id="ARBA00004496"/>
    </source>
</evidence>
<feature type="domain" description="ABC transporter" evidence="15">
    <location>
        <begin position="3"/>
        <end position="235"/>
    </location>
</feature>
<dbReference type="InterPro" id="IPR030921">
    <property type="entry name" value="LPS_export_LptB"/>
</dbReference>
<keyword evidence="6" id="KW-1003">Cell membrane</keyword>
<protein>
    <recommendedName>
        <fullName evidence="4">Lipopolysaccharide export system ATP-binding protein LptB</fullName>
    </recommendedName>
</protein>
<proteinExistence type="inferred from homology"/>
<keyword evidence="5" id="KW-0813">Transport</keyword>
<dbReference type="PANTHER" id="PTHR45772:SF10">
    <property type="entry name" value="LIPOPOLYSACCHARIDE EXPORT SYSTEM ATP-BINDING PROTEIN LPTB"/>
    <property type="match status" value="1"/>
</dbReference>
<dbReference type="EMBL" id="CP033923">
    <property type="protein sequence ID" value="AZA90624.1"/>
    <property type="molecule type" value="Genomic_DNA"/>
</dbReference>
<keyword evidence="11" id="KW-1278">Translocase</keyword>
<dbReference type="InterPro" id="IPR051120">
    <property type="entry name" value="ABC_AA/LPS_Transport"/>
</dbReference>
<gene>
    <name evidence="16" type="primary">lptB</name>
    <name evidence="16" type="ORF">EG343_08310</name>
</gene>
<evidence type="ECO:0000256" key="10">
    <source>
        <dbReference type="ARBA" id="ARBA00022840"/>
    </source>
</evidence>
<keyword evidence="8" id="KW-0997">Cell inner membrane</keyword>
<evidence type="ECO:0000256" key="4">
    <source>
        <dbReference type="ARBA" id="ARBA00017803"/>
    </source>
</evidence>
<evidence type="ECO:0000256" key="12">
    <source>
        <dbReference type="ARBA" id="ARBA00023136"/>
    </source>
</evidence>
<dbReference type="KEGG" id="cnk:EG343_08310"/>
<dbReference type="FunFam" id="3.40.50.300:FF:000151">
    <property type="entry name" value="Lipopolysaccharide ABC transporter ATP-binding protein"/>
    <property type="match status" value="1"/>
</dbReference>
<dbReference type="InterPro" id="IPR003439">
    <property type="entry name" value="ABC_transporter-like_ATP-bd"/>
</dbReference>
<keyword evidence="10 16" id="KW-0067">ATP-binding</keyword>
<dbReference type="Pfam" id="PF12399">
    <property type="entry name" value="BCA_ABC_TP_C"/>
    <property type="match status" value="1"/>
</dbReference>
<dbReference type="PANTHER" id="PTHR45772">
    <property type="entry name" value="CONSERVED COMPONENT OF ABC TRANSPORTER FOR NATURAL AMINO ACIDS-RELATED"/>
    <property type="match status" value="1"/>
</dbReference>
<evidence type="ECO:0000256" key="14">
    <source>
        <dbReference type="ARBA" id="ARBA00026081"/>
    </source>
</evidence>
<comment type="subcellular location">
    <subcellularLocation>
        <location evidence="2">Cell inner membrane</location>
        <topology evidence="2">Peripheral membrane protein</topology>
        <orientation evidence="2">Cytoplasmic side</orientation>
    </subcellularLocation>
    <subcellularLocation>
        <location evidence="1">Cytoplasm</location>
    </subcellularLocation>
</comment>
<dbReference type="Gene3D" id="3.40.50.300">
    <property type="entry name" value="P-loop containing nucleotide triphosphate hydrolases"/>
    <property type="match status" value="1"/>
</dbReference>
<dbReference type="GO" id="GO:0043190">
    <property type="term" value="C:ATP-binding cassette (ABC) transporter complex"/>
    <property type="evidence" value="ECO:0007669"/>
    <property type="project" value="InterPro"/>
</dbReference>
<evidence type="ECO:0000256" key="2">
    <source>
        <dbReference type="ARBA" id="ARBA00004515"/>
    </source>
</evidence>
<evidence type="ECO:0000256" key="8">
    <source>
        <dbReference type="ARBA" id="ARBA00022519"/>
    </source>
</evidence>
<keyword evidence="12" id="KW-0472">Membrane</keyword>